<dbReference type="GO" id="GO:0008381">
    <property type="term" value="F:mechanosensitive monoatomic ion channel activity"/>
    <property type="evidence" value="ECO:0007669"/>
    <property type="project" value="UniProtKB-ARBA"/>
</dbReference>
<dbReference type="RefSeq" id="WP_075540459.1">
    <property type="nucleotide sequence ID" value="NZ_CP053844.1"/>
</dbReference>
<keyword evidence="2" id="KW-1003">Cell membrane</keyword>
<protein>
    <submittedName>
        <fullName evidence="10">Mechanosensitive ion channel family protein</fullName>
    </submittedName>
</protein>
<reference evidence="10 11" key="1">
    <citation type="submission" date="2016-02" db="EMBL/GenBank/DDBJ databases">
        <authorList>
            <consortium name="Pathogen Informatics"/>
        </authorList>
    </citation>
    <scope>NUCLEOTIDE SEQUENCE [LARGE SCALE GENOMIC DNA]</scope>
    <source>
        <strain evidence="10 11">RC20</strain>
    </source>
</reference>
<dbReference type="GO" id="GO:0005886">
    <property type="term" value="C:plasma membrane"/>
    <property type="evidence" value="ECO:0007669"/>
    <property type="project" value="UniProtKB-SubCell"/>
</dbReference>
<keyword evidence="11" id="KW-1185">Reference proteome</keyword>
<keyword evidence="6" id="KW-0175">Coiled coil</keyword>
<feature type="signal peptide" evidence="8">
    <location>
        <begin position="1"/>
        <end position="16"/>
    </location>
</feature>
<evidence type="ECO:0000256" key="3">
    <source>
        <dbReference type="ARBA" id="ARBA00022692"/>
    </source>
</evidence>
<dbReference type="InterPro" id="IPR011066">
    <property type="entry name" value="MscS_channel_C_sf"/>
</dbReference>
<keyword evidence="5 7" id="KW-0472">Membrane</keyword>
<evidence type="ECO:0000256" key="2">
    <source>
        <dbReference type="ARBA" id="ARBA00022475"/>
    </source>
</evidence>
<feature type="transmembrane region" description="Helical" evidence="7">
    <location>
        <begin position="271"/>
        <end position="290"/>
    </location>
</feature>
<accession>A0A128EJA8</accession>
<dbReference type="OrthoDB" id="5337452at2"/>
<organism evidence="10 11">
    <name type="scientific">Campylobacter geochelonis</name>
    <dbReference type="NCBI Taxonomy" id="1780362"/>
    <lineage>
        <taxon>Bacteria</taxon>
        <taxon>Pseudomonadati</taxon>
        <taxon>Campylobacterota</taxon>
        <taxon>Epsilonproteobacteria</taxon>
        <taxon>Campylobacterales</taxon>
        <taxon>Campylobacteraceae</taxon>
        <taxon>Campylobacter</taxon>
    </lineage>
</organism>
<gene>
    <name evidence="10" type="ORF">ERS672216_01613</name>
</gene>
<comment type="subcellular location">
    <subcellularLocation>
        <location evidence="1">Cell membrane</location>
        <topology evidence="1">Multi-pass membrane protein</topology>
    </subcellularLocation>
</comment>
<evidence type="ECO:0000256" key="7">
    <source>
        <dbReference type="SAM" id="Phobius"/>
    </source>
</evidence>
<name>A0A128EJA8_9BACT</name>
<keyword evidence="4 7" id="KW-1133">Transmembrane helix</keyword>
<evidence type="ECO:0000256" key="1">
    <source>
        <dbReference type="ARBA" id="ARBA00004651"/>
    </source>
</evidence>
<evidence type="ECO:0000259" key="9">
    <source>
        <dbReference type="Pfam" id="PF00924"/>
    </source>
</evidence>
<proteinExistence type="predicted"/>
<dbReference type="InterPro" id="IPR006685">
    <property type="entry name" value="MscS_channel_2nd"/>
</dbReference>
<feature type="coiled-coil region" evidence="6">
    <location>
        <begin position="68"/>
        <end position="111"/>
    </location>
</feature>
<evidence type="ECO:0000256" key="5">
    <source>
        <dbReference type="ARBA" id="ARBA00023136"/>
    </source>
</evidence>
<dbReference type="Gene3D" id="3.30.70.100">
    <property type="match status" value="1"/>
</dbReference>
<dbReference type="Gene3D" id="2.30.30.60">
    <property type="match status" value="1"/>
</dbReference>
<dbReference type="SUPFAM" id="SSF50182">
    <property type="entry name" value="Sm-like ribonucleoproteins"/>
    <property type="match status" value="1"/>
</dbReference>
<dbReference type="InterPro" id="IPR010920">
    <property type="entry name" value="LSM_dom_sf"/>
</dbReference>
<feature type="chain" id="PRO_5007281556" evidence="8">
    <location>
        <begin position="17"/>
        <end position="548"/>
    </location>
</feature>
<dbReference type="InterPro" id="IPR023408">
    <property type="entry name" value="MscS_beta-dom_sf"/>
</dbReference>
<keyword evidence="8" id="KW-0732">Signal</keyword>
<sequence length="548" mass="63490">MRVFLLVFIFLAPLFADINTTDTSLAKKTDERGSYDSVVDGLYKKIIIIDASIKDNLWFSQFSNFLDYQKLILDKDNLNKELGKTRDKDRRDELEKRIKTVGEQLELLKDHKNPPFTKILQAKDIGEYQRVVSPIGIIDGLSYIKNILGYKDNYAQNLQNLSVLISRLQEKEQILNSLTNYNPDDQNITKEISDLRYELSELISARDIAKTTLEVYDKKIDERIKIVRADISIQIRRAMNIAAIIVFVILLSLLFKYIAKKYISDNERFYMANKIINFFNITFIMLILLLAYIENISYFVTVLGFASAGVAIAMKDMFMSMLGWLVITIGGSFHVGDRIRVRKANGEVYVGDIIDISLLRMTIYEDITYTTWKELRRAGRIIFVPNNYIFTELISNYTHSGMKTVWDGIDILLTFDSNHKKAMYIIKNIARKYSKGYTDIAKKQMNKLRSQYSIKNPNIEPRIFSFFEPYGIKISVWYMTNSYATLSLRSTISSEILEALKKELDIKIAYPAQTLYLNEKDIATSAHTTVKHNEILDFDELNTEEQLF</sequence>
<feature type="transmembrane region" description="Helical" evidence="7">
    <location>
        <begin position="238"/>
        <end position="259"/>
    </location>
</feature>
<evidence type="ECO:0000313" key="10">
    <source>
        <dbReference type="EMBL" id="CZE48826.1"/>
    </source>
</evidence>
<dbReference type="PANTHER" id="PTHR30566:SF5">
    <property type="entry name" value="MECHANOSENSITIVE ION CHANNEL PROTEIN 1, MITOCHONDRIAL-RELATED"/>
    <property type="match status" value="1"/>
</dbReference>
<keyword evidence="3 7" id="KW-0812">Transmembrane</keyword>
<dbReference type="Proteomes" id="UP000069632">
    <property type="component" value="Unassembled WGS sequence"/>
</dbReference>
<evidence type="ECO:0000313" key="11">
    <source>
        <dbReference type="Proteomes" id="UP000069632"/>
    </source>
</evidence>
<evidence type="ECO:0000256" key="6">
    <source>
        <dbReference type="SAM" id="Coils"/>
    </source>
</evidence>
<dbReference type="EMBL" id="FIZP01000011">
    <property type="protein sequence ID" value="CZE48826.1"/>
    <property type="molecule type" value="Genomic_DNA"/>
</dbReference>
<dbReference type="SUPFAM" id="SSF82689">
    <property type="entry name" value="Mechanosensitive channel protein MscS (YggB), C-terminal domain"/>
    <property type="match status" value="1"/>
</dbReference>
<evidence type="ECO:0000256" key="8">
    <source>
        <dbReference type="SAM" id="SignalP"/>
    </source>
</evidence>
<dbReference type="Pfam" id="PF00924">
    <property type="entry name" value="MS_channel_2nd"/>
    <property type="match status" value="1"/>
</dbReference>
<evidence type="ECO:0000256" key="4">
    <source>
        <dbReference type="ARBA" id="ARBA00022989"/>
    </source>
</evidence>
<dbReference type="AlphaFoldDB" id="A0A128EJA8"/>
<dbReference type="PANTHER" id="PTHR30566">
    <property type="entry name" value="YNAI-RELATED MECHANOSENSITIVE ION CHANNEL"/>
    <property type="match status" value="1"/>
</dbReference>
<feature type="domain" description="Mechanosensitive ion channel MscS" evidence="9">
    <location>
        <begin position="316"/>
        <end position="399"/>
    </location>
</feature>